<feature type="region of interest" description="Disordered" evidence="1">
    <location>
        <begin position="22"/>
        <end position="67"/>
    </location>
</feature>
<gene>
    <name evidence="2" type="ORF">SEVIR_7G268450v2</name>
</gene>
<dbReference type="EMBL" id="CM016558">
    <property type="protein sequence ID" value="TKW06862.1"/>
    <property type="molecule type" value="Genomic_DNA"/>
</dbReference>
<protein>
    <submittedName>
        <fullName evidence="2">Uncharacterized protein</fullName>
    </submittedName>
</protein>
<evidence type="ECO:0000313" key="2">
    <source>
        <dbReference type="EMBL" id="TKW06862.1"/>
    </source>
</evidence>
<accession>A0A4U6TX11</accession>
<dbReference type="Proteomes" id="UP000298652">
    <property type="component" value="Chromosome 7"/>
</dbReference>
<keyword evidence="3" id="KW-1185">Reference proteome</keyword>
<sequence>MASFATQLKDMLFVIVERVTGYGGRNDSEDQGSSSGTGDRLSVVQRNEIRPRSVDPIVSEGSKPQVN</sequence>
<reference evidence="2" key="1">
    <citation type="submission" date="2019-03" db="EMBL/GenBank/DDBJ databases">
        <title>WGS assembly of Setaria viridis.</title>
        <authorList>
            <person name="Huang P."/>
            <person name="Jenkins J."/>
            <person name="Grimwood J."/>
            <person name="Barry K."/>
            <person name="Healey A."/>
            <person name="Mamidi S."/>
            <person name="Sreedasyam A."/>
            <person name="Shu S."/>
            <person name="Feldman M."/>
            <person name="Wu J."/>
            <person name="Yu Y."/>
            <person name="Chen C."/>
            <person name="Johnson J."/>
            <person name="Rokhsar D."/>
            <person name="Baxter I."/>
            <person name="Schmutz J."/>
            <person name="Brutnell T."/>
            <person name="Kellogg E."/>
        </authorList>
    </citation>
    <scope>NUCLEOTIDE SEQUENCE [LARGE SCALE GENOMIC DNA]</scope>
</reference>
<evidence type="ECO:0000256" key="1">
    <source>
        <dbReference type="SAM" id="MobiDB-lite"/>
    </source>
</evidence>
<evidence type="ECO:0000313" key="3">
    <source>
        <dbReference type="Proteomes" id="UP000298652"/>
    </source>
</evidence>
<dbReference type="Gramene" id="TKW06862">
    <property type="protein sequence ID" value="TKW06862"/>
    <property type="gene ID" value="SEVIR_7G268450v2"/>
</dbReference>
<proteinExistence type="predicted"/>
<name>A0A4U6TX11_SETVI</name>
<dbReference type="OMA" id="DMLFVIV"/>
<dbReference type="AlphaFoldDB" id="A0A4U6TX11"/>
<organism evidence="2 3">
    <name type="scientific">Setaria viridis</name>
    <name type="common">Green bristlegrass</name>
    <name type="synonym">Setaria italica subsp. viridis</name>
    <dbReference type="NCBI Taxonomy" id="4556"/>
    <lineage>
        <taxon>Eukaryota</taxon>
        <taxon>Viridiplantae</taxon>
        <taxon>Streptophyta</taxon>
        <taxon>Embryophyta</taxon>
        <taxon>Tracheophyta</taxon>
        <taxon>Spermatophyta</taxon>
        <taxon>Magnoliopsida</taxon>
        <taxon>Liliopsida</taxon>
        <taxon>Poales</taxon>
        <taxon>Poaceae</taxon>
        <taxon>PACMAD clade</taxon>
        <taxon>Panicoideae</taxon>
        <taxon>Panicodae</taxon>
        <taxon>Paniceae</taxon>
        <taxon>Cenchrinae</taxon>
        <taxon>Setaria</taxon>
    </lineage>
</organism>